<sequence length="424" mass="46812">MRFTLTLVSAAMLANMALAAPANPQQNSEIEVNGFNPAQTAALQLGEQFQPFNWKAEGEQKTVDRTFSLDLAEPAELQITDYKLGGDKYEILDNGVPLGMTSEANEDQGAFVGTPEEALADERFSHGNFQLAEGKHEITINVADSPYADGMGAVRVVQKLQEFGKKGDKKGGKKGGKKEWDDDEDDEWDGKKGGKKGGKKEWDDDEDDEWDGKKGGKKGGKKEWDDDEDDEWDSKKGGKKGGKKDWDEDEDDDWEDDDDKKGGWGDKKKGGWGDDKKGGWDDDKKGGWGDKKDGKDWDDDKKGGWGDKKGDWDDNKWDDDKKGGWGDKKGDWDDDKWDGDKWDDDKKGGWDDKKGGWDKKKTVYVYYTVPGDYAGLQREAFPEASVSAEPSGFREAALPTSVLTSTIGTTAIDAANAEQGAVIV</sequence>
<feature type="compositionally biased region" description="Basic and acidic residues" evidence="1">
    <location>
        <begin position="259"/>
        <end position="331"/>
    </location>
</feature>
<keyword evidence="2" id="KW-0732">Signal</keyword>
<feature type="signal peptide" evidence="2">
    <location>
        <begin position="1"/>
        <end position="19"/>
    </location>
</feature>
<organism evidence="3 4">
    <name type="scientific">Syncephalastrum racemosum</name>
    <name type="common">Filamentous fungus</name>
    <dbReference type="NCBI Taxonomy" id="13706"/>
    <lineage>
        <taxon>Eukaryota</taxon>
        <taxon>Fungi</taxon>
        <taxon>Fungi incertae sedis</taxon>
        <taxon>Mucoromycota</taxon>
        <taxon>Mucoromycotina</taxon>
        <taxon>Mucoromycetes</taxon>
        <taxon>Mucorales</taxon>
        <taxon>Syncephalastraceae</taxon>
        <taxon>Syncephalastrum</taxon>
    </lineage>
</organism>
<dbReference type="OMA" id="DELCENW"/>
<dbReference type="InParanoid" id="A0A1X2H223"/>
<dbReference type="EMBL" id="MCGN01000010">
    <property type="protein sequence ID" value="ORY91854.1"/>
    <property type="molecule type" value="Genomic_DNA"/>
</dbReference>
<feature type="region of interest" description="Disordered" evidence="1">
    <location>
        <begin position="164"/>
        <end position="356"/>
    </location>
</feature>
<comment type="caution">
    <text evidence="3">The sequence shown here is derived from an EMBL/GenBank/DDBJ whole genome shotgun (WGS) entry which is preliminary data.</text>
</comment>
<evidence type="ECO:0000313" key="3">
    <source>
        <dbReference type="EMBL" id="ORY91854.1"/>
    </source>
</evidence>
<name>A0A1X2H223_SYNRA</name>
<dbReference type="AlphaFoldDB" id="A0A1X2H223"/>
<dbReference type="OrthoDB" id="5426307at2759"/>
<feature type="compositionally biased region" description="Acidic residues" evidence="1">
    <location>
        <begin position="247"/>
        <end position="258"/>
    </location>
</feature>
<evidence type="ECO:0000313" key="4">
    <source>
        <dbReference type="Proteomes" id="UP000242180"/>
    </source>
</evidence>
<evidence type="ECO:0000256" key="2">
    <source>
        <dbReference type="SAM" id="SignalP"/>
    </source>
</evidence>
<feature type="chain" id="PRO_5010854818" evidence="2">
    <location>
        <begin position="20"/>
        <end position="424"/>
    </location>
</feature>
<evidence type="ECO:0000256" key="1">
    <source>
        <dbReference type="SAM" id="MobiDB-lite"/>
    </source>
</evidence>
<reference evidence="3 4" key="1">
    <citation type="submission" date="2016-07" db="EMBL/GenBank/DDBJ databases">
        <title>Pervasive Adenine N6-methylation of Active Genes in Fungi.</title>
        <authorList>
            <consortium name="DOE Joint Genome Institute"/>
            <person name="Mondo S.J."/>
            <person name="Dannebaum R.O."/>
            <person name="Kuo R.C."/>
            <person name="Labutti K."/>
            <person name="Haridas S."/>
            <person name="Kuo A."/>
            <person name="Salamov A."/>
            <person name="Ahrendt S.R."/>
            <person name="Lipzen A."/>
            <person name="Sullivan W."/>
            <person name="Andreopoulos W.B."/>
            <person name="Clum A."/>
            <person name="Lindquist E."/>
            <person name="Daum C."/>
            <person name="Ramamoorthy G.K."/>
            <person name="Gryganskyi A."/>
            <person name="Culley D."/>
            <person name="Magnuson J.K."/>
            <person name="James T.Y."/>
            <person name="O'Malley M.A."/>
            <person name="Stajich J.E."/>
            <person name="Spatafora J.W."/>
            <person name="Visel A."/>
            <person name="Grigoriev I.V."/>
        </authorList>
    </citation>
    <scope>NUCLEOTIDE SEQUENCE [LARGE SCALE GENOMIC DNA]</scope>
    <source>
        <strain evidence="3 4">NRRL 2496</strain>
    </source>
</reference>
<keyword evidence="4" id="KW-1185">Reference proteome</keyword>
<feature type="compositionally biased region" description="Basic and acidic residues" evidence="1">
    <location>
        <begin position="338"/>
        <end position="356"/>
    </location>
</feature>
<protein>
    <submittedName>
        <fullName evidence="3">Uncharacterized protein</fullName>
    </submittedName>
</protein>
<proteinExistence type="predicted"/>
<gene>
    <name evidence="3" type="ORF">BCR43DRAFT_566186</name>
</gene>
<dbReference type="Proteomes" id="UP000242180">
    <property type="component" value="Unassembled WGS sequence"/>
</dbReference>
<accession>A0A1X2H223</accession>
<dbReference type="STRING" id="13706.A0A1X2H223"/>